<dbReference type="GO" id="GO:0005634">
    <property type="term" value="C:nucleus"/>
    <property type="evidence" value="ECO:0007669"/>
    <property type="project" value="TreeGrafter"/>
</dbReference>
<reference evidence="7 8" key="2">
    <citation type="submission" date="2016-08" db="EMBL/GenBank/DDBJ databases">
        <title>Pervasive Adenine N6-methylation of Active Genes in Fungi.</title>
        <authorList>
            <consortium name="DOE Joint Genome Institute"/>
            <person name="Mondo S.J."/>
            <person name="Dannebaum R.O."/>
            <person name="Kuo R.C."/>
            <person name="Labutti K."/>
            <person name="Haridas S."/>
            <person name="Kuo A."/>
            <person name="Salamov A."/>
            <person name="Ahrendt S.R."/>
            <person name="Lipzen A."/>
            <person name="Sullivan W."/>
            <person name="Andreopoulos W.B."/>
            <person name="Clum A."/>
            <person name="Lindquist E."/>
            <person name="Daum C."/>
            <person name="Ramamoorthy G.K."/>
            <person name="Gryganskyi A."/>
            <person name="Culley D."/>
            <person name="Magnuson J.K."/>
            <person name="James T.Y."/>
            <person name="O'Malley M.A."/>
            <person name="Stajich J.E."/>
            <person name="Spatafora J.W."/>
            <person name="Visel A."/>
            <person name="Grigoriev I.V."/>
        </authorList>
    </citation>
    <scope>NUCLEOTIDE SEQUENCE [LARGE SCALE GENOMIC DNA]</scope>
    <source>
        <strain evidence="8">finn</strain>
    </source>
</reference>
<dbReference type="GO" id="GO:0012506">
    <property type="term" value="C:vesicle membrane"/>
    <property type="evidence" value="ECO:0007669"/>
    <property type="project" value="TreeGrafter"/>
</dbReference>
<reference evidence="7 8" key="1">
    <citation type="submission" date="2016-08" db="EMBL/GenBank/DDBJ databases">
        <title>Genomes of anaerobic fungi encode conserved fungal cellulosomes for biomass hydrolysis.</title>
        <authorList>
            <consortium name="DOE Joint Genome Institute"/>
            <person name="Haitjema C.H."/>
            <person name="Gilmore S.P."/>
            <person name="Henske J.K."/>
            <person name="Solomon K.V."/>
            <person name="De Groot R."/>
            <person name="Kuo A."/>
            <person name="Mondo S.J."/>
            <person name="Salamov A.A."/>
            <person name="Labutti K."/>
            <person name="Zhao Z."/>
            <person name="Chiniquy J."/>
            <person name="Barry K."/>
            <person name="Brewer H.M."/>
            <person name="Purvine S.O."/>
            <person name="Wright A.T."/>
            <person name="Boxma B."/>
            <person name="Van Alen T."/>
            <person name="Hackstein J.H."/>
            <person name="Baker S.E."/>
            <person name="Grigoriev I.V."/>
            <person name="O'Malley M.A."/>
        </authorList>
    </citation>
    <scope>NUCLEOTIDE SEQUENCE [LARGE SCALE GENOMIC DNA]</scope>
    <source>
        <strain evidence="8">finn</strain>
    </source>
</reference>
<dbReference type="FunFam" id="1.10.220.10:FF:000002">
    <property type="entry name" value="Annexin"/>
    <property type="match status" value="1"/>
</dbReference>
<protein>
    <recommendedName>
        <fullName evidence="6">Annexin</fullName>
    </recommendedName>
</protein>
<proteinExistence type="inferred from homology"/>
<dbReference type="GO" id="GO:0001786">
    <property type="term" value="F:phosphatidylserine binding"/>
    <property type="evidence" value="ECO:0007669"/>
    <property type="project" value="TreeGrafter"/>
</dbReference>
<dbReference type="Pfam" id="PF00191">
    <property type="entry name" value="Annexin"/>
    <property type="match status" value="3"/>
</dbReference>
<keyword evidence="8" id="KW-1185">Reference proteome</keyword>
<dbReference type="EMBL" id="MCFH01000009">
    <property type="protein sequence ID" value="ORX55244.1"/>
    <property type="molecule type" value="Genomic_DNA"/>
</dbReference>
<dbReference type="SMART" id="SM00335">
    <property type="entry name" value="ANX"/>
    <property type="match status" value="4"/>
</dbReference>
<comment type="caution">
    <text evidence="7">The sequence shown here is derived from an EMBL/GenBank/DDBJ whole genome shotgun (WGS) entry which is preliminary data.</text>
</comment>
<keyword evidence="3 6" id="KW-0106">Calcium</keyword>
<evidence type="ECO:0000256" key="3">
    <source>
        <dbReference type="ARBA" id="ARBA00022837"/>
    </source>
</evidence>
<dbReference type="GO" id="GO:0005886">
    <property type="term" value="C:plasma membrane"/>
    <property type="evidence" value="ECO:0007669"/>
    <property type="project" value="TreeGrafter"/>
</dbReference>
<evidence type="ECO:0000256" key="4">
    <source>
        <dbReference type="ARBA" id="ARBA00023216"/>
    </source>
</evidence>
<comment type="similarity">
    <text evidence="1 6">Belongs to the annexin family.</text>
</comment>
<dbReference type="SUPFAM" id="SSF47874">
    <property type="entry name" value="Annexin"/>
    <property type="match status" value="1"/>
</dbReference>
<dbReference type="InterPro" id="IPR018252">
    <property type="entry name" value="Annexin_repeat_CS"/>
</dbReference>
<accession>A0A1Y1VFP9</accession>
<evidence type="ECO:0000256" key="6">
    <source>
        <dbReference type="RuleBase" id="RU003540"/>
    </source>
</evidence>
<evidence type="ECO:0000313" key="8">
    <source>
        <dbReference type="Proteomes" id="UP000193719"/>
    </source>
</evidence>
<dbReference type="GO" id="GO:0005509">
    <property type="term" value="F:calcium ion binding"/>
    <property type="evidence" value="ECO:0007669"/>
    <property type="project" value="InterPro"/>
</dbReference>
<dbReference type="PROSITE" id="PS00223">
    <property type="entry name" value="ANNEXIN_1"/>
    <property type="match status" value="1"/>
</dbReference>
<name>A0A1Y1VFP9_9FUNG</name>
<evidence type="ECO:0000256" key="5">
    <source>
        <dbReference type="ARBA" id="ARBA00023302"/>
    </source>
</evidence>
<dbReference type="OrthoDB" id="37886at2759"/>
<keyword evidence="2 6" id="KW-0677">Repeat</keyword>
<dbReference type="InterPro" id="IPR001464">
    <property type="entry name" value="Annexin"/>
</dbReference>
<dbReference type="Gene3D" id="1.10.220.10">
    <property type="entry name" value="Annexin"/>
    <property type="match status" value="3"/>
</dbReference>
<sequence length="414" mass="47604">MNNYVLSGIPHSTSFGYQLSFSSQFGVLNLNQNNNDNNIQLQIIQNEIQNLQSSPTMISPVLAIDDQKNVQQLQLKLQYLQQLQIQNGIGSISLNNSLLTNNLDTLYKDINANPNYGVAMNYADTNQEIYSSLKNTKKDMRDYSKLIDFLSRYLPLVMNQIIIEFKKEDKERTLESYVKEVTKGDFEKLCSSLSRTVLENDVWYLRNAIKGLGTDDDCTYKETYNKNLEEDVRGDTSGDYRNALVSILKANRNENDFQFNDKDASEDVFTLYRSGEGKVGTDEDVFIEILTNRPYSHLIQIFEMYQQKYSNSMESAIKSEFSGDIKKTLLAIVKTTKNLSQYIAEQIENSMKGLGTRNDKLIRLIVCYREPALMERIKKDYQKLYNKTLAERIDGKISDKDYKNLLLACIGELI</sequence>
<keyword evidence="5 6" id="KW-0111">Calcium/phospholipid-binding</keyword>
<dbReference type="STRING" id="1754191.A0A1Y1VFP9"/>
<dbReference type="PROSITE" id="PS51897">
    <property type="entry name" value="ANNEXIN_2"/>
    <property type="match status" value="2"/>
</dbReference>
<dbReference type="PRINTS" id="PR00196">
    <property type="entry name" value="ANNEXIN"/>
</dbReference>
<gene>
    <name evidence="7" type="ORF">BCR36DRAFT_410188</name>
</gene>
<dbReference type="AlphaFoldDB" id="A0A1Y1VFP9"/>
<comment type="domain">
    <text evidence="6">A pair of annexin repeats may form one binding site for calcium and phospholipid.</text>
</comment>
<dbReference type="Proteomes" id="UP000193719">
    <property type="component" value="Unassembled WGS sequence"/>
</dbReference>
<dbReference type="PANTHER" id="PTHR10502">
    <property type="entry name" value="ANNEXIN"/>
    <property type="match status" value="1"/>
</dbReference>
<dbReference type="InterPro" id="IPR018502">
    <property type="entry name" value="Annexin_repeat"/>
</dbReference>
<keyword evidence="4 6" id="KW-0041">Annexin</keyword>
<organism evidence="7 8">
    <name type="scientific">Piromyces finnis</name>
    <dbReference type="NCBI Taxonomy" id="1754191"/>
    <lineage>
        <taxon>Eukaryota</taxon>
        <taxon>Fungi</taxon>
        <taxon>Fungi incertae sedis</taxon>
        <taxon>Chytridiomycota</taxon>
        <taxon>Chytridiomycota incertae sedis</taxon>
        <taxon>Neocallimastigomycetes</taxon>
        <taxon>Neocallimastigales</taxon>
        <taxon>Neocallimastigaceae</taxon>
        <taxon>Piromyces</taxon>
    </lineage>
</organism>
<evidence type="ECO:0000256" key="1">
    <source>
        <dbReference type="ARBA" id="ARBA00007831"/>
    </source>
</evidence>
<evidence type="ECO:0000313" key="7">
    <source>
        <dbReference type="EMBL" id="ORX55244.1"/>
    </source>
</evidence>
<evidence type="ECO:0000256" key="2">
    <source>
        <dbReference type="ARBA" id="ARBA00022737"/>
    </source>
</evidence>
<dbReference type="PANTHER" id="PTHR10502:SF102">
    <property type="entry name" value="ANNEXIN B11"/>
    <property type="match status" value="1"/>
</dbReference>
<dbReference type="InterPro" id="IPR037104">
    <property type="entry name" value="Annexin_sf"/>
</dbReference>
<dbReference type="GO" id="GO:0005737">
    <property type="term" value="C:cytoplasm"/>
    <property type="evidence" value="ECO:0007669"/>
    <property type="project" value="TreeGrafter"/>
</dbReference>
<dbReference type="GO" id="GO:0005544">
    <property type="term" value="F:calcium-dependent phospholipid binding"/>
    <property type="evidence" value="ECO:0007669"/>
    <property type="project" value="UniProtKB-KW"/>
</dbReference>